<reference evidence="2 3" key="1">
    <citation type="submission" date="2024-09" db="EMBL/GenBank/DDBJ databases">
        <authorList>
            <person name="Sun Q."/>
            <person name="Mori K."/>
        </authorList>
    </citation>
    <scope>NUCLEOTIDE SEQUENCE [LARGE SCALE GENOMIC DNA]</scope>
    <source>
        <strain evidence="2 3">CECT 8064</strain>
    </source>
</reference>
<dbReference type="InterPro" id="IPR036654">
    <property type="entry name" value="DNA_pol_III_psi_sf"/>
</dbReference>
<evidence type="ECO:0000313" key="2">
    <source>
        <dbReference type="EMBL" id="MFB9135896.1"/>
    </source>
</evidence>
<evidence type="ECO:0000313" key="3">
    <source>
        <dbReference type="Proteomes" id="UP001589645"/>
    </source>
</evidence>
<keyword evidence="1 2" id="KW-0548">Nucleotidyltransferase</keyword>
<comment type="function">
    <text evidence="1">Part of the beta sliding clamp loading complex, which hydrolyzes ATP to load the beta clamp onto primed DNA to form the DNA replication pre-initiation complex. DNA polymerase III is a complex, multichain enzyme responsible for most of the replicative synthesis in bacteria. This DNA polymerase also exhibits 3' to 5' exonuclease activity.</text>
</comment>
<comment type="caution">
    <text evidence="2">The sequence shown here is derived from an EMBL/GenBank/DDBJ whole genome shotgun (WGS) entry which is preliminary data.</text>
</comment>
<proteinExistence type="predicted"/>
<keyword evidence="1" id="KW-0235">DNA replication</keyword>
<gene>
    <name evidence="2" type="ORF">ACFFUV_13060</name>
</gene>
<keyword evidence="1 2" id="KW-0808">Transferase</keyword>
<evidence type="ECO:0000256" key="1">
    <source>
        <dbReference type="PIRNR" id="PIRNR029225"/>
    </source>
</evidence>
<protein>
    <recommendedName>
        <fullName evidence="1">DNA polymerase III subunit psi</fullName>
    </recommendedName>
</protein>
<sequence length="135" mass="15316">MSPQSSAYLHEMGIDHFQLRHPERLAGYTPSELILPESCQLLLVSDHLPVSQTATLFENILKAMNLTLAQAAHIYPHQLASLGQHQLNWLWFAGCEPLSSLENTHVLTSESLTLLDGDNQRKRALWQQIRQYQSS</sequence>
<dbReference type="Proteomes" id="UP001589645">
    <property type="component" value="Unassembled WGS sequence"/>
</dbReference>
<dbReference type="Gene3D" id="3.40.50.10220">
    <property type="entry name" value="DNA polymerase III, psi subunit"/>
    <property type="match status" value="1"/>
</dbReference>
<accession>A0ABV5HNQ2</accession>
<name>A0ABV5HNQ2_9VIBR</name>
<dbReference type="SUPFAM" id="SSF102220">
    <property type="entry name" value="DNA polymerase III psi subunit"/>
    <property type="match status" value="1"/>
</dbReference>
<keyword evidence="1" id="KW-0239">DNA-directed DNA polymerase</keyword>
<dbReference type="InterPro" id="IPR004615">
    <property type="entry name" value="DNA_pol_III_psi"/>
</dbReference>
<keyword evidence="3" id="KW-1185">Reference proteome</keyword>
<dbReference type="RefSeq" id="WP_390193471.1">
    <property type="nucleotide sequence ID" value="NZ_JBHMEP010000003.1"/>
</dbReference>
<dbReference type="Pfam" id="PF03603">
    <property type="entry name" value="DNA_III_psi"/>
    <property type="match status" value="1"/>
</dbReference>
<dbReference type="EMBL" id="JBHMEP010000003">
    <property type="protein sequence ID" value="MFB9135896.1"/>
    <property type="molecule type" value="Genomic_DNA"/>
</dbReference>
<dbReference type="GO" id="GO:0003887">
    <property type="term" value="F:DNA-directed DNA polymerase activity"/>
    <property type="evidence" value="ECO:0007669"/>
    <property type="project" value="UniProtKB-EC"/>
</dbReference>
<organism evidence="2 3">
    <name type="scientific">Vibrio olivae</name>
    <dbReference type="NCBI Taxonomy" id="1243002"/>
    <lineage>
        <taxon>Bacteria</taxon>
        <taxon>Pseudomonadati</taxon>
        <taxon>Pseudomonadota</taxon>
        <taxon>Gammaproteobacteria</taxon>
        <taxon>Vibrionales</taxon>
        <taxon>Vibrionaceae</taxon>
        <taxon>Vibrio</taxon>
    </lineage>
</organism>
<dbReference type="PIRSF" id="PIRSF029225">
    <property type="entry name" value="DNA_pol_III_psi"/>
    <property type="match status" value="1"/>
</dbReference>